<organism evidence="10 11">
    <name type="scientific">Microbacterium murale</name>
    <dbReference type="NCBI Taxonomy" id="1081040"/>
    <lineage>
        <taxon>Bacteria</taxon>
        <taxon>Bacillati</taxon>
        <taxon>Actinomycetota</taxon>
        <taxon>Actinomycetes</taxon>
        <taxon>Micrococcales</taxon>
        <taxon>Microbacteriaceae</taxon>
        <taxon>Microbacterium</taxon>
    </lineage>
</organism>
<keyword evidence="4" id="KW-0479">Metal-binding</keyword>
<comment type="cofactor">
    <cofactor evidence="1">
        <name>Mn(2+)</name>
        <dbReference type="ChEBI" id="CHEBI:29035"/>
    </cofactor>
</comment>
<dbReference type="SUPFAM" id="SSF56219">
    <property type="entry name" value="DNase I-like"/>
    <property type="match status" value="1"/>
</dbReference>
<evidence type="ECO:0000313" key="11">
    <source>
        <dbReference type="Proteomes" id="UP001239085"/>
    </source>
</evidence>
<keyword evidence="7" id="KW-0460">Magnesium</keyword>
<evidence type="ECO:0000256" key="6">
    <source>
        <dbReference type="ARBA" id="ARBA00022801"/>
    </source>
</evidence>
<evidence type="ECO:0000259" key="9">
    <source>
        <dbReference type="Pfam" id="PF03372"/>
    </source>
</evidence>
<evidence type="ECO:0000256" key="3">
    <source>
        <dbReference type="ARBA" id="ARBA00022722"/>
    </source>
</evidence>
<protein>
    <submittedName>
        <fullName evidence="10">Endonuclease/exonuclease/phosphatase family metal-dependent hydrolase</fullName>
    </submittedName>
</protein>
<accession>A0ABU0P3V5</accession>
<name>A0ABU0P3V5_9MICO</name>
<evidence type="ECO:0000256" key="8">
    <source>
        <dbReference type="ARBA" id="ARBA00023204"/>
    </source>
</evidence>
<keyword evidence="6 10" id="KW-0378">Hydrolase</keyword>
<dbReference type="RefSeq" id="WP_307357403.1">
    <property type="nucleotide sequence ID" value="NZ_JAUSXK010000001.1"/>
</dbReference>
<keyword evidence="5" id="KW-0227">DNA damage</keyword>
<comment type="caution">
    <text evidence="10">The sequence shown here is derived from an EMBL/GenBank/DDBJ whole genome shotgun (WGS) entry which is preliminary data.</text>
</comment>
<sequence>MSESTGRRVRIYTHNIYARRAGWEDRREVLARGVVSLRPDIVLFQEEVWSSDYDQTRDLVPSDWNVVHSAARSAQESSGISIASRWPMTLIEEVDLTEGGPPIDEFAWAALIVRVTSPIGDLVIVNHFPDAAVDRESERERQAVVVARRVAATCDPDIPVVLGGDLDAEPHASSLRFLTGLQSLAGESTSYQRAWDAVHPFEPCVTIDPVRNPLTAGMRNWPYRQIDHLLVRSGLDGLAALQIETCSLVHDEPVDGVWASDHFGLFIELTSI</sequence>
<dbReference type="EMBL" id="JAUSXK010000001">
    <property type="protein sequence ID" value="MDQ0642021.1"/>
    <property type="molecule type" value="Genomic_DNA"/>
</dbReference>
<keyword evidence="3" id="KW-0540">Nuclease</keyword>
<dbReference type="Pfam" id="PF03372">
    <property type="entry name" value="Exo_endo_phos"/>
    <property type="match status" value="1"/>
</dbReference>
<dbReference type="GO" id="GO:0004519">
    <property type="term" value="F:endonuclease activity"/>
    <property type="evidence" value="ECO:0007669"/>
    <property type="project" value="UniProtKB-KW"/>
</dbReference>
<reference evidence="10 11" key="1">
    <citation type="submission" date="2023-07" db="EMBL/GenBank/DDBJ databases">
        <title>Comparative genomics of wheat-associated soil bacteria to identify genetic determinants of phenazine resistance.</title>
        <authorList>
            <person name="Mouncey N."/>
        </authorList>
    </citation>
    <scope>NUCLEOTIDE SEQUENCE [LARGE SCALE GENOMIC DNA]</scope>
    <source>
        <strain evidence="10 11">W2I7</strain>
    </source>
</reference>
<proteinExistence type="predicted"/>
<dbReference type="PANTHER" id="PTHR15822:SF4">
    <property type="entry name" value="TYROSYL-DNA PHOSPHODIESTERASE 2"/>
    <property type="match status" value="1"/>
</dbReference>
<feature type="domain" description="Endonuclease/exonuclease/phosphatase" evidence="9">
    <location>
        <begin position="13"/>
        <end position="262"/>
    </location>
</feature>
<dbReference type="PANTHER" id="PTHR15822">
    <property type="entry name" value="TRAF AND TNF RECEPTOR-ASSOCIATED PROTEIN"/>
    <property type="match status" value="1"/>
</dbReference>
<gene>
    <name evidence="10" type="ORF">QFZ46_000181</name>
</gene>
<dbReference type="InterPro" id="IPR051547">
    <property type="entry name" value="TDP2-like"/>
</dbReference>
<evidence type="ECO:0000256" key="4">
    <source>
        <dbReference type="ARBA" id="ARBA00022723"/>
    </source>
</evidence>
<keyword evidence="8" id="KW-0234">DNA repair</keyword>
<dbReference type="InterPro" id="IPR036691">
    <property type="entry name" value="Endo/exonu/phosph_ase_sf"/>
</dbReference>
<comment type="cofactor">
    <cofactor evidence="2">
        <name>Mg(2+)</name>
        <dbReference type="ChEBI" id="CHEBI:18420"/>
    </cofactor>
</comment>
<evidence type="ECO:0000256" key="7">
    <source>
        <dbReference type="ARBA" id="ARBA00022842"/>
    </source>
</evidence>
<keyword evidence="11" id="KW-1185">Reference proteome</keyword>
<evidence type="ECO:0000313" key="10">
    <source>
        <dbReference type="EMBL" id="MDQ0642021.1"/>
    </source>
</evidence>
<evidence type="ECO:0000256" key="5">
    <source>
        <dbReference type="ARBA" id="ARBA00022763"/>
    </source>
</evidence>
<dbReference type="Gene3D" id="3.60.10.10">
    <property type="entry name" value="Endonuclease/exonuclease/phosphatase"/>
    <property type="match status" value="1"/>
</dbReference>
<evidence type="ECO:0000256" key="2">
    <source>
        <dbReference type="ARBA" id="ARBA00001946"/>
    </source>
</evidence>
<dbReference type="Proteomes" id="UP001239085">
    <property type="component" value="Unassembled WGS sequence"/>
</dbReference>
<dbReference type="InterPro" id="IPR005135">
    <property type="entry name" value="Endo/exonuclease/phosphatase"/>
</dbReference>
<dbReference type="GO" id="GO:0016787">
    <property type="term" value="F:hydrolase activity"/>
    <property type="evidence" value="ECO:0007669"/>
    <property type="project" value="UniProtKB-KW"/>
</dbReference>
<evidence type="ECO:0000256" key="1">
    <source>
        <dbReference type="ARBA" id="ARBA00001936"/>
    </source>
</evidence>
<keyword evidence="10" id="KW-0255">Endonuclease</keyword>